<protein>
    <recommendedName>
        <fullName evidence="4">RRM domain-containing protein</fullName>
    </recommendedName>
</protein>
<evidence type="ECO:0000256" key="3">
    <source>
        <dbReference type="SAM" id="MobiDB-lite"/>
    </source>
</evidence>
<dbReference type="SMART" id="SM00360">
    <property type="entry name" value="RRM"/>
    <property type="match status" value="1"/>
</dbReference>
<keyword evidence="6" id="KW-1185">Reference proteome</keyword>
<dbReference type="CDD" id="cd00590">
    <property type="entry name" value="RRM_SF"/>
    <property type="match status" value="1"/>
</dbReference>
<name>A0A8S1P6K4_PARPR</name>
<evidence type="ECO:0000313" key="5">
    <source>
        <dbReference type="EMBL" id="CAD8098454.1"/>
    </source>
</evidence>
<gene>
    <name evidence="5" type="ORF">PPRIM_AZ9-3.1.T1070049</name>
</gene>
<feature type="domain" description="RRM" evidence="4">
    <location>
        <begin position="81"/>
        <end position="172"/>
    </location>
</feature>
<dbReference type="Proteomes" id="UP000688137">
    <property type="component" value="Unassembled WGS sequence"/>
</dbReference>
<accession>A0A8S1P6K4</accession>
<dbReference type="PANTHER" id="PTHR24012">
    <property type="entry name" value="RNA BINDING PROTEIN"/>
    <property type="match status" value="1"/>
</dbReference>
<keyword evidence="1 2" id="KW-0694">RNA-binding</keyword>
<dbReference type="EMBL" id="CAJJDM010000110">
    <property type="protein sequence ID" value="CAD8098454.1"/>
    <property type="molecule type" value="Genomic_DNA"/>
</dbReference>
<evidence type="ECO:0000313" key="6">
    <source>
        <dbReference type="Proteomes" id="UP000688137"/>
    </source>
</evidence>
<dbReference type="GO" id="GO:0003723">
    <property type="term" value="F:RNA binding"/>
    <property type="evidence" value="ECO:0007669"/>
    <property type="project" value="UniProtKB-UniRule"/>
</dbReference>
<feature type="region of interest" description="Disordered" evidence="3">
    <location>
        <begin position="257"/>
        <end position="278"/>
    </location>
</feature>
<proteinExistence type="predicted"/>
<dbReference type="Pfam" id="PF00076">
    <property type="entry name" value="RRM_1"/>
    <property type="match status" value="1"/>
</dbReference>
<sequence length="278" mass="32273">MNPFITDTLSMAQIKSINSRTIKIDNATDVPKNIKSLQSIQNSNGIYILYATQQEAQEAQQQLNTQKFHATLINEVEQEVYTISVLNIPNTTNIQLQQAFSIFGDIAYITILKDDDGESKGVGYVTFQNKEAYDKAIIAKTLIFEENILTILQKQPIHIMENRFKQLKLRKQQLDKKKLKHNKIDNVQISQVEVNLDLELKNEMRTSGRVIRKKIRKIKSKVGDDDFALVAKMKQFKKGIQKKQDQFFRIPSQLKAKREQRKLKMEQNKKKANKLHKK</sequence>
<evidence type="ECO:0000259" key="4">
    <source>
        <dbReference type="PROSITE" id="PS50102"/>
    </source>
</evidence>
<evidence type="ECO:0000256" key="2">
    <source>
        <dbReference type="PROSITE-ProRule" id="PRU00176"/>
    </source>
</evidence>
<dbReference type="InterPro" id="IPR000504">
    <property type="entry name" value="RRM_dom"/>
</dbReference>
<reference evidence="5" key="1">
    <citation type="submission" date="2021-01" db="EMBL/GenBank/DDBJ databases">
        <authorList>
            <consortium name="Genoscope - CEA"/>
            <person name="William W."/>
        </authorList>
    </citation>
    <scope>NUCLEOTIDE SEQUENCE</scope>
</reference>
<organism evidence="5 6">
    <name type="scientific">Paramecium primaurelia</name>
    <dbReference type="NCBI Taxonomy" id="5886"/>
    <lineage>
        <taxon>Eukaryota</taxon>
        <taxon>Sar</taxon>
        <taxon>Alveolata</taxon>
        <taxon>Ciliophora</taxon>
        <taxon>Intramacronucleata</taxon>
        <taxon>Oligohymenophorea</taxon>
        <taxon>Peniculida</taxon>
        <taxon>Parameciidae</taxon>
        <taxon>Paramecium</taxon>
    </lineage>
</organism>
<dbReference type="OMA" id="NTQKFHA"/>
<comment type="caution">
    <text evidence="5">The sequence shown here is derived from an EMBL/GenBank/DDBJ whole genome shotgun (WGS) entry which is preliminary data.</text>
</comment>
<evidence type="ECO:0000256" key="1">
    <source>
        <dbReference type="ARBA" id="ARBA00022884"/>
    </source>
</evidence>
<dbReference type="AlphaFoldDB" id="A0A8S1P6K4"/>
<dbReference type="PROSITE" id="PS50102">
    <property type="entry name" value="RRM"/>
    <property type="match status" value="1"/>
</dbReference>
<dbReference type="FunFam" id="3.30.70.330:FF:001424">
    <property type="entry name" value="RNA-binding protein, putative"/>
    <property type="match status" value="1"/>
</dbReference>